<dbReference type="RefSeq" id="WP_245930505.1">
    <property type="nucleotide sequence ID" value="NZ_PVZC01000010.1"/>
</dbReference>
<protein>
    <recommendedName>
        <fullName evidence="3">ATP-grasp domain-containing protein</fullName>
    </recommendedName>
</protein>
<keyword evidence="2" id="KW-1185">Reference proteome</keyword>
<gene>
    <name evidence="1" type="ORF">CLV72_110221</name>
</gene>
<evidence type="ECO:0000313" key="2">
    <source>
        <dbReference type="Proteomes" id="UP000237846"/>
    </source>
</evidence>
<dbReference type="EMBL" id="PVZC01000010">
    <property type="protein sequence ID" value="PRX92460.1"/>
    <property type="molecule type" value="Genomic_DNA"/>
</dbReference>
<dbReference type="Gene3D" id="3.30.470.20">
    <property type="entry name" value="ATP-grasp fold, B domain"/>
    <property type="match status" value="1"/>
</dbReference>
<dbReference type="AlphaFoldDB" id="A0A2T0PU96"/>
<comment type="caution">
    <text evidence="1">The sequence shown here is derived from an EMBL/GenBank/DDBJ whole genome shotgun (WGS) entry which is preliminary data.</text>
</comment>
<organism evidence="1 2">
    <name type="scientific">Allonocardiopsis opalescens</name>
    <dbReference type="NCBI Taxonomy" id="1144618"/>
    <lineage>
        <taxon>Bacteria</taxon>
        <taxon>Bacillati</taxon>
        <taxon>Actinomycetota</taxon>
        <taxon>Actinomycetes</taxon>
        <taxon>Streptosporangiales</taxon>
        <taxon>Allonocardiopsis</taxon>
    </lineage>
</organism>
<dbReference type="NCBIfam" id="NF038074">
    <property type="entry name" value="fam_STM4014"/>
    <property type="match status" value="1"/>
</dbReference>
<sequence>MNPRPHPGRAAAPAIAVVGVPGGRRLELFGAAARAAGLPEPVVLPWRELAAGPVAVPPGALVRVDSPGGEPETERLLRGLKRPLDPHRVEGTAAWYAGFRAALHRLAAAAAAAPGARLVQDPAELAVMCDKRACQQRLGEAGVPVPPALPGGPVSGYAELRRRMAEHGRPRVFVKPAHGSSASGVVALTAWGERVRATTSVELVRTPAGVELYNNLRVRTYTRPHDAAALVDALCADGVRVEGWLPKASLDGRTIDLRVLVVAGRATHTVVRAATGPITNLHLGAERGDPARLRAAMGAGRWRSALAVAERAAGCFPATLHAAVDLLVSPCLRRFAVCEVNAFGDLLPGVLSPEGRDSYAEQLHAMYPSAPPGALQVRPREPVCTP</sequence>
<dbReference type="InterPro" id="IPR047778">
    <property type="entry name" value="STM4014-like"/>
</dbReference>
<reference evidence="1 2" key="1">
    <citation type="submission" date="2018-03" db="EMBL/GenBank/DDBJ databases">
        <title>Genomic Encyclopedia of Archaeal and Bacterial Type Strains, Phase II (KMG-II): from individual species to whole genera.</title>
        <authorList>
            <person name="Goeker M."/>
        </authorList>
    </citation>
    <scope>NUCLEOTIDE SEQUENCE [LARGE SCALE GENOMIC DNA]</scope>
    <source>
        <strain evidence="1 2">DSM 45601</strain>
    </source>
</reference>
<name>A0A2T0PU96_9ACTN</name>
<accession>A0A2T0PU96</accession>
<dbReference type="SUPFAM" id="SSF56059">
    <property type="entry name" value="Glutathione synthetase ATP-binding domain-like"/>
    <property type="match status" value="1"/>
</dbReference>
<proteinExistence type="predicted"/>
<evidence type="ECO:0008006" key="3">
    <source>
        <dbReference type="Google" id="ProtNLM"/>
    </source>
</evidence>
<evidence type="ECO:0000313" key="1">
    <source>
        <dbReference type="EMBL" id="PRX92460.1"/>
    </source>
</evidence>
<dbReference type="Proteomes" id="UP000237846">
    <property type="component" value="Unassembled WGS sequence"/>
</dbReference>